<dbReference type="OMA" id="ERHPAYC"/>
<keyword evidence="5" id="KW-0560">Oxidoreductase</keyword>
<dbReference type="GO" id="GO:0016491">
    <property type="term" value="F:oxidoreductase activity"/>
    <property type="evidence" value="ECO:0007669"/>
    <property type="project" value="UniProtKB-KW"/>
</dbReference>
<evidence type="ECO:0000313" key="8">
    <source>
        <dbReference type="EMBL" id="EAW12020.1"/>
    </source>
</evidence>
<comment type="cofactor">
    <cofactor evidence="1 6">
        <name>Zn(2+)</name>
        <dbReference type="ChEBI" id="CHEBI:29105"/>
    </cofactor>
</comment>
<evidence type="ECO:0000256" key="4">
    <source>
        <dbReference type="ARBA" id="ARBA00022833"/>
    </source>
</evidence>
<evidence type="ECO:0000256" key="1">
    <source>
        <dbReference type="ARBA" id="ARBA00001947"/>
    </source>
</evidence>
<evidence type="ECO:0000256" key="2">
    <source>
        <dbReference type="ARBA" id="ARBA00008072"/>
    </source>
</evidence>
<dbReference type="PANTHER" id="PTHR43350">
    <property type="entry name" value="NAD-DEPENDENT ALCOHOL DEHYDROGENASE"/>
    <property type="match status" value="1"/>
</dbReference>
<dbReference type="HOGENOM" id="CLU_026673_14_1_1"/>
<dbReference type="PROSITE" id="PS00059">
    <property type="entry name" value="ADH_ZINC"/>
    <property type="match status" value="1"/>
</dbReference>
<dbReference type="PANTHER" id="PTHR43350:SF18">
    <property type="entry name" value="ENOYL REDUCTASE (ER) DOMAIN-CONTAINING PROTEIN"/>
    <property type="match status" value="1"/>
</dbReference>
<dbReference type="SUPFAM" id="SSF51735">
    <property type="entry name" value="NAD(P)-binding Rossmann-fold domains"/>
    <property type="match status" value="1"/>
</dbReference>
<evidence type="ECO:0000259" key="7">
    <source>
        <dbReference type="SMART" id="SM00829"/>
    </source>
</evidence>
<dbReference type="SMART" id="SM00829">
    <property type="entry name" value="PKS_ER"/>
    <property type="match status" value="1"/>
</dbReference>
<feature type="domain" description="Enoyl reductase (ER)" evidence="7">
    <location>
        <begin position="16"/>
        <end position="377"/>
    </location>
</feature>
<dbReference type="RefSeq" id="XP_001273446.1">
    <property type="nucleotide sequence ID" value="XM_001273445.1"/>
</dbReference>
<proteinExistence type="inferred from homology"/>
<keyword evidence="4 6" id="KW-0862">Zinc</keyword>
<comment type="similarity">
    <text evidence="2 6">Belongs to the zinc-containing alcohol dehydrogenase family.</text>
</comment>
<dbReference type="SUPFAM" id="SSF50129">
    <property type="entry name" value="GroES-like"/>
    <property type="match status" value="1"/>
</dbReference>
<dbReference type="Pfam" id="PF00107">
    <property type="entry name" value="ADH_zinc_N"/>
    <property type="match status" value="1"/>
</dbReference>
<organism evidence="8 9">
    <name type="scientific">Aspergillus clavatus (strain ATCC 1007 / CBS 513.65 / DSM 816 / NCTC 3887 / NRRL 1 / QM 1276 / 107)</name>
    <dbReference type="NCBI Taxonomy" id="344612"/>
    <lineage>
        <taxon>Eukaryota</taxon>
        <taxon>Fungi</taxon>
        <taxon>Dikarya</taxon>
        <taxon>Ascomycota</taxon>
        <taxon>Pezizomycotina</taxon>
        <taxon>Eurotiomycetes</taxon>
        <taxon>Eurotiomycetidae</taxon>
        <taxon>Eurotiales</taxon>
        <taxon>Aspergillaceae</taxon>
        <taxon>Aspergillus</taxon>
        <taxon>Aspergillus subgen. Fumigati</taxon>
    </lineage>
</organism>
<dbReference type="InterPro" id="IPR002328">
    <property type="entry name" value="ADH_Zn_CS"/>
</dbReference>
<dbReference type="InterPro" id="IPR036291">
    <property type="entry name" value="NAD(P)-bd_dom_sf"/>
</dbReference>
<keyword evidence="3 6" id="KW-0479">Metal-binding</keyword>
<dbReference type="Proteomes" id="UP000006701">
    <property type="component" value="Unassembled WGS sequence"/>
</dbReference>
<dbReference type="STRING" id="344612.A1CDU3"/>
<evidence type="ECO:0000256" key="6">
    <source>
        <dbReference type="RuleBase" id="RU361277"/>
    </source>
</evidence>
<evidence type="ECO:0000256" key="3">
    <source>
        <dbReference type="ARBA" id="ARBA00022723"/>
    </source>
</evidence>
<evidence type="ECO:0000313" key="9">
    <source>
        <dbReference type="Proteomes" id="UP000006701"/>
    </source>
</evidence>
<name>A1CDU3_ASPCL</name>
<protein>
    <submittedName>
        <fullName evidence="8">Alcohol dehydrogenase</fullName>
    </submittedName>
</protein>
<dbReference type="GeneID" id="4705402"/>
<dbReference type="OrthoDB" id="1560166at2759"/>
<dbReference type="Gene3D" id="3.90.180.10">
    <property type="entry name" value="Medium-chain alcohol dehydrogenases, catalytic domain"/>
    <property type="match status" value="1"/>
</dbReference>
<dbReference type="InterPro" id="IPR020843">
    <property type="entry name" value="ER"/>
</dbReference>
<dbReference type="InterPro" id="IPR013149">
    <property type="entry name" value="ADH-like_C"/>
</dbReference>
<accession>A1CDU3</accession>
<keyword evidence="9" id="KW-1185">Reference proteome</keyword>
<dbReference type="InterPro" id="IPR011032">
    <property type="entry name" value="GroES-like_sf"/>
</dbReference>
<dbReference type="KEGG" id="act:ACLA_007800"/>
<dbReference type="GO" id="GO:0008270">
    <property type="term" value="F:zinc ion binding"/>
    <property type="evidence" value="ECO:0007669"/>
    <property type="project" value="InterPro"/>
</dbReference>
<reference evidence="8 9" key="1">
    <citation type="journal article" date="2008" name="PLoS Genet.">
        <title>Genomic islands in the pathogenic filamentous fungus Aspergillus fumigatus.</title>
        <authorList>
            <person name="Fedorova N.D."/>
            <person name="Khaldi N."/>
            <person name="Joardar V.S."/>
            <person name="Maiti R."/>
            <person name="Amedeo P."/>
            <person name="Anderson M.J."/>
            <person name="Crabtree J."/>
            <person name="Silva J.C."/>
            <person name="Badger J.H."/>
            <person name="Albarraq A."/>
            <person name="Angiuoli S."/>
            <person name="Bussey H."/>
            <person name="Bowyer P."/>
            <person name="Cotty P.J."/>
            <person name="Dyer P.S."/>
            <person name="Egan A."/>
            <person name="Galens K."/>
            <person name="Fraser-Liggett C.M."/>
            <person name="Haas B.J."/>
            <person name="Inman J.M."/>
            <person name="Kent R."/>
            <person name="Lemieux S."/>
            <person name="Malavazi I."/>
            <person name="Orvis J."/>
            <person name="Roemer T."/>
            <person name="Ronning C.M."/>
            <person name="Sundaram J.P."/>
            <person name="Sutton G."/>
            <person name="Turner G."/>
            <person name="Venter J.C."/>
            <person name="White O.R."/>
            <person name="Whitty B.R."/>
            <person name="Youngman P."/>
            <person name="Wolfe K.H."/>
            <person name="Goldman G.H."/>
            <person name="Wortman J.R."/>
            <person name="Jiang B."/>
            <person name="Denning D.W."/>
            <person name="Nierman W.C."/>
        </authorList>
    </citation>
    <scope>NUCLEOTIDE SEQUENCE [LARGE SCALE GENOMIC DNA]</scope>
    <source>
        <strain evidence="9">ATCC 1007 / CBS 513.65 / DSM 816 / NCTC 3887 / NRRL 1</strain>
    </source>
</reference>
<evidence type="ECO:0000256" key="5">
    <source>
        <dbReference type="ARBA" id="ARBA00023002"/>
    </source>
</evidence>
<sequence>MTITTTTTAIVAQEPKTIGQPVWSLEEIAIDTPGNHEVLVDIIATGVCHTDLIFSAIPTGTLGTQYPRIVGHEGAGYVRSVGKNVTSVQIGDPVLLSFDSCRSCEQCVEGHPAYCHSFAVKNYVGQPGRVPLRSGPTVARHFFGQSSFARTTVVSEATVVNAKDLIRSEDELKLFAPLGCSFQTGVGAITNICNASSSDSVMVMGVGGVGMAAIMAAKIRGCKAIIAVDRVPKRLELAQELGATNVVNTSGENFDLASAVGSLVESGPSIVIDTTGSPSLIEEGFRITRRRGKFIFVGVPPLEWGLHVRASQHINTGVSLIGCIEGDSVPTKAIPQMIEWYRHGNFPIDKLVTFVAAEEYQRALAGLHDGTIIKPILVWGPQKQSSLGVQ</sequence>
<gene>
    <name evidence="8" type="ORF">ACLA_007800</name>
</gene>
<dbReference type="eggNOG" id="KOG0022">
    <property type="taxonomic scope" value="Eukaryota"/>
</dbReference>
<dbReference type="Pfam" id="PF08240">
    <property type="entry name" value="ADH_N"/>
    <property type="match status" value="1"/>
</dbReference>
<dbReference type="VEuPathDB" id="FungiDB:ACLA_007800"/>
<dbReference type="InterPro" id="IPR013154">
    <property type="entry name" value="ADH-like_N"/>
</dbReference>
<dbReference type="AlphaFoldDB" id="A1CDU3"/>
<dbReference type="CDD" id="cd08278">
    <property type="entry name" value="benzyl_alcohol_DH"/>
    <property type="match status" value="1"/>
</dbReference>
<dbReference type="EMBL" id="DS027051">
    <property type="protein sequence ID" value="EAW12020.1"/>
    <property type="molecule type" value="Genomic_DNA"/>
</dbReference>
<dbReference type="Gene3D" id="3.40.50.720">
    <property type="entry name" value="NAD(P)-binding Rossmann-like Domain"/>
    <property type="match status" value="1"/>
</dbReference>